<name>A0A5B8V0X9_9SPHI</name>
<evidence type="ECO:0000313" key="10">
    <source>
        <dbReference type="EMBL" id="QEC64291.1"/>
    </source>
</evidence>
<feature type="binding site" evidence="6 7">
    <location>
        <position position="80"/>
    </location>
    <ligand>
        <name>[4Fe-4S] cluster</name>
        <dbReference type="ChEBI" id="CHEBI:49883"/>
        <note>4Fe-4S-S-AdoMet</note>
    </ligand>
</feature>
<dbReference type="InterPro" id="IPR058240">
    <property type="entry name" value="rSAM_sf"/>
</dbReference>
<dbReference type="NCBIfam" id="TIGR03700">
    <property type="entry name" value="mena_SCO4494"/>
    <property type="match status" value="1"/>
</dbReference>
<dbReference type="InterPro" id="IPR020050">
    <property type="entry name" value="FO_synthase_su2"/>
</dbReference>
<dbReference type="InterPro" id="IPR006638">
    <property type="entry name" value="Elp3/MiaA/NifB-like_rSAM"/>
</dbReference>
<dbReference type="CDD" id="cd01335">
    <property type="entry name" value="Radical_SAM"/>
    <property type="match status" value="1"/>
</dbReference>
<dbReference type="PIRSF" id="PIRSF004762">
    <property type="entry name" value="CHP00423"/>
    <property type="match status" value="1"/>
</dbReference>
<dbReference type="GO" id="GO:0009234">
    <property type="term" value="P:menaquinone biosynthetic process"/>
    <property type="evidence" value="ECO:0007669"/>
    <property type="project" value="UniProtKB-UniRule"/>
</dbReference>
<dbReference type="Pfam" id="PF19288">
    <property type="entry name" value="CofH_C"/>
    <property type="match status" value="1"/>
</dbReference>
<dbReference type="GO" id="GO:0051539">
    <property type="term" value="F:4 iron, 4 sulfur cluster binding"/>
    <property type="evidence" value="ECO:0007669"/>
    <property type="project" value="UniProtKB-KW"/>
</dbReference>
<gene>
    <name evidence="6 10" type="primary">mqnE</name>
    <name evidence="10" type="ORF">FRZ54_17480</name>
</gene>
<dbReference type="KEGG" id="mgin:FRZ54_17480"/>
<feature type="binding site" evidence="8">
    <location>
        <position position="86"/>
    </location>
    <ligand>
        <name>S-adenosyl-L-methionine</name>
        <dbReference type="ChEBI" id="CHEBI:59789"/>
    </ligand>
</feature>
<dbReference type="SFLD" id="SFLDG01389">
    <property type="entry name" value="menaquinone_synthsis_involved"/>
    <property type="match status" value="1"/>
</dbReference>
<dbReference type="AlphaFoldDB" id="A0A5B8V0X9"/>
<evidence type="ECO:0000256" key="3">
    <source>
        <dbReference type="ARBA" id="ARBA00022723"/>
    </source>
</evidence>
<dbReference type="GO" id="GO:0005506">
    <property type="term" value="F:iron ion binding"/>
    <property type="evidence" value="ECO:0007669"/>
    <property type="project" value="UniProtKB-UniRule"/>
</dbReference>
<dbReference type="Gene3D" id="3.20.20.70">
    <property type="entry name" value="Aldolase class I"/>
    <property type="match status" value="1"/>
</dbReference>
<keyword evidence="4 6" id="KW-0408">Iron</keyword>
<keyword evidence="11" id="KW-1185">Reference proteome</keyword>
<dbReference type="NCBIfam" id="TIGR00423">
    <property type="entry name" value="CofH family radical SAM protein"/>
    <property type="match status" value="1"/>
</dbReference>
<dbReference type="Pfam" id="PF04055">
    <property type="entry name" value="Radical_SAM"/>
    <property type="match status" value="1"/>
</dbReference>
<reference evidence="10 11" key="1">
    <citation type="journal article" date="2017" name="Curr. Microbiol.">
        <title>Mucilaginibacter ginsenosidivorans sp. nov., Isolated from Soil of Ginseng Field.</title>
        <authorList>
            <person name="Kim M.M."/>
            <person name="Siddiqi M.Z."/>
            <person name="Im W.T."/>
        </authorList>
    </citation>
    <scope>NUCLEOTIDE SEQUENCE [LARGE SCALE GENOMIC DNA]</scope>
    <source>
        <strain evidence="10 11">Gsoil 3017</strain>
    </source>
</reference>
<dbReference type="PANTHER" id="PTHR43076">
    <property type="entry name" value="FO SYNTHASE (COFH)"/>
    <property type="match status" value="1"/>
</dbReference>
<dbReference type="UniPathway" id="UPA00079"/>
<evidence type="ECO:0000256" key="1">
    <source>
        <dbReference type="ARBA" id="ARBA00022485"/>
    </source>
</evidence>
<dbReference type="SFLD" id="SFLDS00029">
    <property type="entry name" value="Radical_SAM"/>
    <property type="match status" value="1"/>
</dbReference>
<dbReference type="InterPro" id="IPR013785">
    <property type="entry name" value="Aldolase_TIM"/>
</dbReference>
<dbReference type="SFLD" id="SFLDG01082">
    <property type="entry name" value="B12-binding_domain_containing"/>
    <property type="match status" value="1"/>
</dbReference>
<feature type="domain" description="Radical SAM core" evidence="9">
    <location>
        <begin position="66"/>
        <end position="300"/>
    </location>
</feature>
<dbReference type="InterPro" id="IPR022432">
    <property type="entry name" value="MqnE"/>
</dbReference>
<proteinExistence type="inferred from homology"/>
<feature type="binding site" evidence="6 7">
    <location>
        <position position="87"/>
    </location>
    <ligand>
        <name>[4Fe-4S] cluster</name>
        <dbReference type="ChEBI" id="CHEBI:49883"/>
        <note>4Fe-4S-S-AdoMet</note>
    </ligand>
</feature>
<evidence type="ECO:0000313" key="11">
    <source>
        <dbReference type="Proteomes" id="UP000321479"/>
    </source>
</evidence>
<keyword evidence="6" id="KW-0474">Menaquinone biosynthesis</keyword>
<organism evidence="10 11">
    <name type="scientific">Mucilaginibacter ginsenosidivorans</name>
    <dbReference type="NCBI Taxonomy" id="398053"/>
    <lineage>
        <taxon>Bacteria</taxon>
        <taxon>Pseudomonadati</taxon>
        <taxon>Bacteroidota</taxon>
        <taxon>Sphingobacteriia</taxon>
        <taxon>Sphingobacteriales</taxon>
        <taxon>Sphingobacteriaceae</taxon>
        <taxon>Mucilaginibacter</taxon>
    </lineage>
</organism>
<dbReference type="OrthoDB" id="9802027at2"/>
<evidence type="ECO:0000259" key="9">
    <source>
        <dbReference type="PROSITE" id="PS51918"/>
    </source>
</evidence>
<dbReference type="GO" id="GO:0102573">
    <property type="term" value="F:aminodeoxyfutalosine synthase activity"/>
    <property type="evidence" value="ECO:0007669"/>
    <property type="project" value="UniProtKB-EC"/>
</dbReference>
<comment type="catalytic activity">
    <reaction evidence="6">
        <text>3-[(1-carboxyvinyl)-oxy]benzoate + S-adenosyl-L-methionine + H2O = 6-amino-6-deoxyfutalosine + hydrogencarbonate + L-methionine + H(+)</text>
        <dbReference type="Rhea" id="RHEA:33075"/>
        <dbReference type="ChEBI" id="CHEBI:15377"/>
        <dbReference type="ChEBI" id="CHEBI:15378"/>
        <dbReference type="ChEBI" id="CHEBI:17544"/>
        <dbReference type="ChEBI" id="CHEBI:57844"/>
        <dbReference type="ChEBI" id="CHEBI:59789"/>
        <dbReference type="ChEBI" id="CHEBI:64286"/>
        <dbReference type="ChEBI" id="CHEBI:76981"/>
        <dbReference type="EC" id="2.5.1.120"/>
    </reaction>
</comment>
<dbReference type="Proteomes" id="UP000321479">
    <property type="component" value="Chromosome"/>
</dbReference>
<evidence type="ECO:0000256" key="2">
    <source>
        <dbReference type="ARBA" id="ARBA00022691"/>
    </source>
</evidence>
<dbReference type="InterPro" id="IPR007197">
    <property type="entry name" value="rSAM"/>
</dbReference>
<dbReference type="EMBL" id="CP042436">
    <property type="protein sequence ID" value="QEC64291.1"/>
    <property type="molecule type" value="Genomic_DNA"/>
</dbReference>
<evidence type="ECO:0000256" key="8">
    <source>
        <dbReference type="PIRSR" id="PIRSR004762-2"/>
    </source>
</evidence>
<protein>
    <recommendedName>
        <fullName evidence="6">Aminodeoxyfutalosine synthase</fullName>
        <shortName evidence="6">AFL synthase</shortName>
        <shortName evidence="6">Aminofutalosine synthase</shortName>
        <ecNumber evidence="6">2.5.1.120</ecNumber>
    </recommendedName>
    <alternativeName>
        <fullName evidence="6">Menaquinone biosynthetic enzyme MqnE</fullName>
    </alternativeName>
</protein>
<keyword evidence="5 6" id="KW-0411">Iron-sulfur</keyword>
<dbReference type="GO" id="GO:0044689">
    <property type="term" value="F:7,8-didemethyl-8-hydroxy-5-deazariboflavin synthase activity"/>
    <property type="evidence" value="ECO:0007669"/>
    <property type="project" value="TreeGrafter"/>
</dbReference>
<feature type="binding site" evidence="6 7">
    <location>
        <position position="84"/>
    </location>
    <ligand>
        <name>[4Fe-4S] cluster</name>
        <dbReference type="ChEBI" id="CHEBI:49883"/>
        <note>4Fe-4S-S-AdoMet</note>
    </ligand>
</feature>
<comment type="similarity">
    <text evidence="6">Belongs to the radical SAM superfamily. MqnE family.</text>
</comment>
<dbReference type="HAMAP" id="MF_00993">
    <property type="entry name" value="MqnE"/>
    <property type="match status" value="1"/>
</dbReference>
<dbReference type="SMART" id="SM00729">
    <property type="entry name" value="Elp3"/>
    <property type="match status" value="1"/>
</dbReference>
<keyword evidence="3 6" id="KW-0479">Metal-binding</keyword>
<dbReference type="SUPFAM" id="SSF102114">
    <property type="entry name" value="Radical SAM enzymes"/>
    <property type="match status" value="1"/>
</dbReference>
<dbReference type="InterPro" id="IPR045567">
    <property type="entry name" value="CofH/MnqC-like_C"/>
</dbReference>
<dbReference type="SFLD" id="SFLDF00343">
    <property type="entry name" value="aminofutalosine_synthase_(mqnE"/>
    <property type="match status" value="1"/>
</dbReference>
<comment type="function">
    <text evidence="6">Radical SAM enzyme that catalyzes the addition of the adenosyl radical to the double bond of 3-[(1-carboxyvinyl)oxy]benzoate, leading to aminodeoxyfutalosine (AFL), a key intermediate in the formation of menaquinone (MK, vitamin K2) from chorismate.</text>
</comment>
<dbReference type="PROSITE" id="PS51918">
    <property type="entry name" value="RADICAL_SAM"/>
    <property type="match status" value="1"/>
</dbReference>
<sequence length="397" mass="46287">MEAESNLHVLLQDPDLSADLKQIARKVLDNERITFDEGVLLYEKGELSYLGVLANYIRNKKHGDRTYFNRNFHIEPTNLCVYDCKFCSYSRLIKQRSEGWEYTMDDMLDLVKKYDGEPVTEVHIVGGVLPQYDVPFYSELFSRIKAHRPELHVKALTPVEYHYIFKKAKIGYAEGMKLMKEAGLESIPGGGAEIFHEEIRDIICKDKCTADQWLQIHEEWHKLGMRSNATMLYGHIEKHWHRVDHMERLRQLQDKTGGFQTFIPLKFRNQDNQMSDVPESTVIEDLRNYAIARIYLDNFDHIKAYWAMISRNTAQLSLNFGVDDIDGTLDDTTKIYSMAGAEEQHPGMSTKQLVELIKQVGRQPIERDTLYNVVTDYTNFEFPEEVKPQFYKLPVIN</sequence>
<keyword evidence="2 6" id="KW-0949">S-adenosyl-L-methionine</keyword>
<dbReference type="InterPro" id="IPR034405">
    <property type="entry name" value="F420"/>
</dbReference>
<dbReference type="RefSeq" id="WP_147032962.1">
    <property type="nucleotide sequence ID" value="NZ_CP042436.1"/>
</dbReference>
<dbReference type="EC" id="2.5.1.120" evidence="6"/>
<evidence type="ECO:0000256" key="4">
    <source>
        <dbReference type="ARBA" id="ARBA00023004"/>
    </source>
</evidence>
<comment type="cofactor">
    <cofactor evidence="6 7">
        <name>[4Fe-4S] cluster</name>
        <dbReference type="ChEBI" id="CHEBI:49883"/>
    </cofactor>
    <text evidence="6 7">Binds 1 [4Fe-4S] cluster. The cluster is coordinated with 3 cysteines and an exchangeable S-adenosyl-L-methionine.</text>
</comment>
<evidence type="ECO:0000256" key="6">
    <source>
        <dbReference type="HAMAP-Rule" id="MF_00993"/>
    </source>
</evidence>
<keyword evidence="1 6" id="KW-0004">4Fe-4S</keyword>
<evidence type="ECO:0000256" key="7">
    <source>
        <dbReference type="PIRSR" id="PIRSR004762-1"/>
    </source>
</evidence>
<feature type="binding site" evidence="8">
    <location>
        <position position="193"/>
    </location>
    <ligand>
        <name>S-adenosyl-L-methionine</name>
        <dbReference type="ChEBI" id="CHEBI:59789"/>
    </ligand>
</feature>
<dbReference type="PANTHER" id="PTHR43076:SF7">
    <property type="entry name" value="AMINODEOXYFUTALOSINE SYNTHASE"/>
    <property type="match status" value="1"/>
</dbReference>
<comment type="pathway">
    <text evidence="6">Quinol/quinone metabolism; menaquinone biosynthesis.</text>
</comment>
<evidence type="ECO:0000256" key="5">
    <source>
        <dbReference type="ARBA" id="ARBA00023014"/>
    </source>
</evidence>
<keyword evidence="6" id="KW-0808">Transferase</keyword>
<dbReference type="SFLD" id="SFLDG01064">
    <property type="entry name" value="F420__menaquinone_cofactor_bio"/>
    <property type="match status" value="1"/>
</dbReference>
<accession>A0A5B8V0X9</accession>